<keyword evidence="2 5" id="KW-0689">Ribosomal protein</keyword>
<dbReference type="STRING" id="48709.A0A1D2N656"/>
<evidence type="ECO:0000256" key="1">
    <source>
        <dbReference type="ARBA" id="ARBA00010254"/>
    </source>
</evidence>
<accession>A0A1D2N656</accession>
<dbReference type="SUPFAM" id="SSF50249">
    <property type="entry name" value="Nucleic acid-binding proteins"/>
    <property type="match status" value="1"/>
</dbReference>
<protein>
    <submittedName>
        <fullName evidence="5">28S ribosomal protein S17, mitochondrial</fullName>
    </submittedName>
</protein>
<dbReference type="PANTHER" id="PTHR24088:SF0">
    <property type="entry name" value="SMALL RIBOSOMAL SUBUNIT PROTEIN US17M"/>
    <property type="match status" value="1"/>
</dbReference>
<comment type="similarity">
    <text evidence="1">Belongs to the universal ribosomal protein uS17 family.</text>
</comment>
<dbReference type="Proteomes" id="UP000094527">
    <property type="component" value="Unassembled WGS sequence"/>
</dbReference>
<gene>
    <name evidence="5" type="ORF">Ocin01_05934</name>
</gene>
<dbReference type="InterPro" id="IPR000266">
    <property type="entry name" value="Ribosomal_uS17"/>
</dbReference>
<keyword evidence="6" id="KW-1185">Reference proteome</keyword>
<dbReference type="GO" id="GO:0005763">
    <property type="term" value="C:mitochondrial small ribosomal subunit"/>
    <property type="evidence" value="ECO:0007669"/>
    <property type="project" value="InterPro"/>
</dbReference>
<sequence length="175" mass="20222">MASTATSLASSGLKLVTNTGPKKFLLGKCYPCYVPKATRVYVKMMDWDDWLKMYFTRFDTFFAHDPDKITKTGDIVLIEQLPKRLTRDITHAITKVVYPMGDIVDPITGKKCMGGNFREDEEKKDRLWGKNKNAFDYDKAPPRGWQEGKKDWSHKPGQTKFHEFTDRDITHLTHS</sequence>
<name>A0A1D2N656_ORCCI</name>
<evidence type="ECO:0000313" key="5">
    <source>
        <dbReference type="EMBL" id="ODN00748.1"/>
    </source>
</evidence>
<dbReference type="AlphaFoldDB" id="A0A1D2N656"/>
<evidence type="ECO:0000313" key="6">
    <source>
        <dbReference type="Proteomes" id="UP000094527"/>
    </source>
</evidence>
<dbReference type="InterPro" id="IPR012340">
    <property type="entry name" value="NA-bd_OB-fold"/>
</dbReference>
<reference evidence="5 6" key="1">
    <citation type="journal article" date="2016" name="Genome Biol. Evol.">
        <title>Gene Family Evolution Reflects Adaptation to Soil Environmental Stressors in the Genome of the Collembolan Orchesella cincta.</title>
        <authorList>
            <person name="Faddeeva-Vakhrusheva A."/>
            <person name="Derks M.F."/>
            <person name="Anvar S.Y."/>
            <person name="Agamennone V."/>
            <person name="Suring W."/>
            <person name="Smit S."/>
            <person name="van Straalen N.M."/>
            <person name="Roelofs D."/>
        </authorList>
    </citation>
    <scope>NUCLEOTIDE SEQUENCE [LARGE SCALE GENOMIC DNA]</scope>
    <source>
        <tissue evidence="5">Mixed pool</tissue>
    </source>
</reference>
<evidence type="ECO:0000256" key="2">
    <source>
        <dbReference type="ARBA" id="ARBA00022980"/>
    </source>
</evidence>
<dbReference type="OrthoDB" id="274752at2759"/>
<dbReference type="GO" id="GO:0003735">
    <property type="term" value="F:structural constituent of ribosome"/>
    <property type="evidence" value="ECO:0007669"/>
    <property type="project" value="InterPro"/>
</dbReference>
<evidence type="ECO:0000256" key="4">
    <source>
        <dbReference type="SAM" id="MobiDB-lite"/>
    </source>
</evidence>
<dbReference type="GO" id="GO:0032543">
    <property type="term" value="P:mitochondrial translation"/>
    <property type="evidence" value="ECO:0007669"/>
    <property type="project" value="TreeGrafter"/>
</dbReference>
<dbReference type="Pfam" id="PF00366">
    <property type="entry name" value="Ribosomal_S17"/>
    <property type="match status" value="1"/>
</dbReference>
<proteinExistence type="inferred from homology"/>
<evidence type="ECO:0000256" key="3">
    <source>
        <dbReference type="ARBA" id="ARBA00023274"/>
    </source>
</evidence>
<comment type="caution">
    <text evidence="5">The sequence shown here is derived from an EMBL/GenBank/DDBJ whole genome shotgun (WGS) entry which is preliminary data.</text>
</comment>
<organism evidence="5 6">
    <name type="scientific">Orchesella cincta</name>
    <name type="common">Springtail</name>
    <name type="synonym">Podura cincta</name>
    <dbReference type="NCBI Taxonomy" id="48709"/>
    <lineage>
        <taxon>Eukaryota</taxon>
        <taxon>Metazoa</taxon>
        <taxon>Ecdysozoa</taxon>
        <taxon>Arthropoda</taxon>
        <taxon>Hexapoda</taxon>
        <taxon>Collembola</taxon>
        <taxon>Entomobryomorpha</taxon>
        <taxon>Entomobryoidea</taxon>
        <taxon>Orchesellidae</taxon>
        <taxon>Orchesellinae</taxon>
        <taxon>Orchesella</taxon>
    </lineage>
</organism>
<dbReference type="EMBL" id="LJIJ01000188">
    <property type="protein sequence ID" value="ODN00748.1"/>
    <property type="molecule type" value="Genomic_DNA"/>
</dbReference>
<dbReference type="PANTHER" id="PTHR24088">
    <property type="entry name" value="28S RIBOSOMAL PROTEIN S17, MITOCHONDRIAL"/>
    <property type="match status" value="1"/>
</dbReference>
<dbReference type="OMA" id="TVHAKWI"/>
<dbReference type="Gene3D" id="2.40.50.140">
    <property type="entry name" value="Nucleic acid-binding proteins"/>
    <property type="match status" value="1"/>
</dbReference>
<dbReference type="InterPro" id="IPR039193">
    <property type="entry name" value="Ribosomal_uS17m_metazoa"/>
</dbReference>
<feature type="region of interest" description="Disordered" evidence="4">
    <location>
        <begin position="138"/>
        <end position="175"/>
    </location>
</feature>
<keyword evidence="3" id="KW-0687">Ribonucleoprotein</keyword>